<reference evidence="2 3" key="1">
    <citation type="submission" date="2016-12" db="EMBL/GenBank/DDBJ databases">
        <authorList>
            <person name="Song W.-J."/>
            <person name="Kurnit D.M."/>
        </authorList>
    </citation>
    <scope>NUCLEOTIDE SEQUENCE [LARGE SCALE GENOMIC DNA]</scope>
    <source>
        <strain evidence="2 3">IMCC3135</strain>
    </source>
</reference>
<dbReference type="AlphaFoldDB" id="A0A2Z2NFZ0"/>
<dbReference type="InterPro" id="IPR006311">
    <property type="entry name" value="TAT_signal"/>
</dbReference>
<dbReference type="CDD" id="cd13604">
    <property type="entry name" value="PBP2_TRAP_ketoacid_lactate_like"/>
    <property type="match status" value="1"/>
</dbReference>
<proteinExistence type="predicted"/>
<dbReference type="GO" id="GO:0055085">
    <property type="term" value="P:transmembrane transport"/>
    <property type="evidence" value="ECO:0007669"/>
    <property type="project" value="InterPro"/>
</dbReference>
<sequence>MPMLHIMSSVLVDVGLCIGLHYRRLIGNNCCAGPEQDNDAHQIGSTVHSVTTLSFFVVNHLETSHMSRRHFLKTGAGAAGAAAVAGTGLITSAPAISQGREKLVMVTTWGRGLAGVFDAAQRVADSVNAMSDGTLEIEIKAQGELVSGIPAVFDAVTAGQADMYHGADYYWVGQHPAFAFFTAVPFGMTALELNNWYYHMGGHDLHRELGEEFGLVSFMAGNTGAQSGGWFRKKIESADDFKGLKFRMPGLGGAALGKLGASVQTIAGSEVYQALASGAIDGTEWIGPWADEKAGFQEITKFYYTSGFHEPGAGLNIGINADRWASLKPHHQKMIEIACGDANSWNLHQYLANNATALDRLVAGGVTPLEFPDSVWDAFGKASREVLDENMDDEFFAKTHDSVMSSMKLSSRWADLSDGIYTRQRSRVTGG</sequence>
<evidence type="ECO:0000313" key="3">
    <source>
        <dbReference type="Proteomes" id="UP000250079"/>
    </source>
</evidence>
<dbReference type="Gene3D" id="3.40.190.170">
    <property type="entry name" value="Bacterial extracellular solute-binding protein, family 7"/>
    <property type="match status" value="1"/>
</dbReference>
<dbReference type="InterPro" id="IPR018389">
    <property type="entry name" value="DctP_fam"/>
</dbReference>
<dbReference type="Proteomes" id="UP000250079">
    <property type="component" value="Chromosome"/>
</dbReference>
<evidence type="ECO:0000313" key="2">
    <source>
        <dbReference type="EMBL" id="ASJ70166.1"/>
    </source>
</evidence>
<dbReference type="InterPro" id="IPR019546">
    <property type="entry name" value="TAT_signal_bac_arc"/>
</dbReference>
<dbReference type="Pfam" id="PF03480">
    <property type="entry name" value="DctP"/>
    <property type="match status" value="1"/>
</dbReference>
<organism evidence="2 3">
    <name type="scientific">Granulosicoccus antarcticus IMCC3135</name>
    <dbReference type="NCBI Taxonomy" id="1192854"/>
    <lineage>
        <taxon>Bacteria</taxon>
        <taxon>Pseudomonadati</taxon>
        <taxon>Pseudomonadota</taxon>
        <taxon>Gammaproteobacteria</taxon>
        <taxon>Chromatiales</taxon>
        <taxon>Granulosicoccaceae</taxon>
        <taxon>Granulosicoccus</taxon>
    </lineage>
</organism>
<dbReference type="EMBL" id="CP018632">
    <property type="protein sequence ID" value="ASJ70166.1"/>
    <property type="molecule type" value="Genomic_DNA"/>
</dbReference>
<keyword evidence="3" id="KW-1185">Reference proteome</keyword>
<dbReference type="InterPro" id="IPR038404">
    <property type="entry name" value="TRAP_DctP_sf"/>
</dbReference>
<dbReference type="Gene3D" id="3.40.190.10">
    <property type="entry name" value="Periplasmic binding protein-like II"/>
    <property type="match status" value="1"/>
</dbReference>
<dbReference type="NCBIfam" id="TIGR01409">
    <property type="entry name" value="TAT_signal_seq"/>
    <property type="match status" value="1"/>
</dbReference>
<dbReference type="PANTHER" id="PTHR33376:SF5">
    <property type="entry name" value="EXTRACYTOPLASMIC SOLUTE RECEPTOR PROTEIN"/>
    <property type="match status" value="1"/>
</dbReference>
<dbReference type="KEGG" id="gai:IMCC3135_00175"/>
<name>A0A2Z2NFZ0_9GAMM</name>
<keyword evidence="1" id="KW-0732">Signal</keyword>
<dbReference type="PROSITE" id="PS51318">
    <property type="entry name" value="TAT"/>
    <property type="match status" value="1"/>
</dbReference>
<protein>
    <submittedName>
        <fullName evidence="2">Monocarboxylate 2-oxoacid-binding periplasmic protein</fullName>
    </submittedName>
</protein>
<dbReference type="PANTHER" id="PTHR33376">
    <property type="match status" value="1"/>
</dbReference>
<gene>
    <name evidence="2" type="ORF">IMCC3135_00175</name>
</gene>
<evidence type="ECO:0000256" key="1">
    <source>
        <dbReference type="ARBA" id="ARBA00022729"/>
    </source>
</evidence>
<dbReference type="Pfam" id="PF10518">
    <property type="entry name" value="TAT_signal"/>
    <property type="match status" value="1"/>
</dbReference>
<accession>A0A2Z2NFZ0</accession>